<evidence type="ECO:0000313" key="2">
    <source>
        <dbReference type="Proteomes" id="UP000254124"/>
    </source>
</evidence>
<name>A0A379S208_SALER</name>
<protein>
    <submittedName>
        <fullName evidence="1">Uncharacterized protein</fullName>
    </submittedName>
</protein>
<dbReference type="PROSITE" id="PS51257">
    <property type="entry name" value="PROKAR_LIPOPROTEIN"/>
    <property type="match status" value="1"/>
</dbReference>
<dbReference type="AlphaFoldDB" id="A0A379S208"/>
<dbReference type="EMBL" id="UGWZ01000001">
    <property type="protein sequence ID" value="SUG14269.1"/>
    <property type="molecule type" value="Genomic_DNA"/>
</dbReference>
<evidence type="ECO:0000313" key="1">
    <source>
        <dbReference type="EMBL" id="SUG14269.1"/>
    </source>
</evidence>
<proteinExistence type="predicted"/>
<reference evidence="1 2" key="1">
    <citation type="submission" date="2018-06" db="EMBL/GenBank/DDBJ databases">
        <authorList>
            <consortium name="Pathogen Informatics"/>
            <person name="Doyle S."/>
        </authorList>
    </citation>
    <scope>NUCLEOTIDE SEQUENCE [LARGE SCALE GENOMIC DNA]</scope>
    <source>
        <strain evidence="1 2">NCTC7295</strain>
    </source>
</reference>
<sequence length="100" mass="11347">MKFSIDDKMGNSITGTLVLVLLFFLNMIYACGDNPNALVQGPFEDNSFTNGVICFQYAPDKRDIYFYLGRINDGELYNSKVDIFYYSDAPVKLMTISLCK</sequence>
<organism evidence="1 2">
    <name type="scientific">Salmonella enterica subsp. arizonae</name>
    <dbReference type="NCBI Taxonomy" id="59203"/>
    <lineage>
        <taxon>Bacteria</taxon>
        <taxon>Pseudomonadati</taxon>
        <taxon>Pseudomonadota</taxon>
        <taxon>Gammaproteobacteria</taxon>
        <taxon>Enterobacterales</taxon>
        <taxon>Enterobacteriaceae</taxon>
        <taxon>Salmonella</taxon>
    </lineage>
</organism>
<dbReference type="Proteomes" id="UP000254124">
    <property type="component" value="Unassembled WGS sequence"/>
</dbReference>
<accession>A0A379S208</accession>
<gene>
    <name evidence="1" type="ORF">NCTC7295_01885</name>
</gene>